<accession>A0ACB0YYT8</accession>
<gene>
    <name evidence="1" type="ORF">MENTE1834_LOCUS18179</name>
</gene>
<organism evidence="1 2">
    <name type="scientific">Meloidogyne enterolobii</name>
    <name type="common">Root-knot nematode worm</name>
    <name type="synonym">Meloidogyne mayaguensis</name>
    <dbReference type="NCBI Taxonomy" id="390850"/>
    <lineage>
        <taxon>Eukaryota</taxon>
        <taxon>Metazoa</taxon>
        <taxon>Ecdysozoa</taxon>
        <taxon>Nematoda</taxon>
        <taxon>Chromadorea</taxon>
        <taxon>Rhabditida</taxon>
        <taxon>Tylenchina</taxon>
        <taxon>Tylenchomorpha</taxon>
        <taxon>Tylenchoidea</taxon>
        <taxon>Meloidogynidae</taxon>
        <taxon>Meloidogyninae</taxon>
        <taxon>Meloidogyne</taxon>
    </lineage>
</organism>
<name>A0ACB0YYT8_MELEN</name>
<evidence type="ECO:0000313" key="1">
    <source>
        <dbReference type="EMBL" id="CAK5068810.1"/>
    </source>
</evidence>
<dbReference type="Proteomes" id="UP001497535">
    <property type="component" value="Unassembled WGS sequence"/>
</dbReference>
<dbReference type="EMBL" id="CAVMJV010000021">
    <property type="protein sequence ID" value="CAK5068810.1"/>
    <property type="molecule type" value="Genomic_DNA"/>
</dbReference>
<protein>
    <submittedName>
        <fullName evidence="1">Uncharacterized protein</fullName>
    </submittedName>
</protein>
<keyword evidence="2" id="KW-1185">Reference proteome</keyword>
<sequence length="54" mass="6601">MMDVVFLQWSCCLCRFSHFKIRGPYHQFVLNPLFSYFFICGTVFLMSMYWAWVC</sequence>
<proteinExistence type="predicted"/>
<comment type="caution">
    <text evidence="1">The sequence shown here is derived from an EMBL/GenBank/DDBJ whole genome shotgun (WGS) entry which is preliminary data.</text>
</comment>
<reference evidence="1" key="1">
    <citation type="submission" date="2023-11" db="EMBL/GenBank/DDBJ databases">
        <authorList>
            <person name="Poullet M."/>
        </authorList>
    </citation>
    <scope>NUCLEOTIDE SEQUENCE</scope>
    <source>
        <strain evidence="1">E1834</strain>
    </source>
</reference>
<evidence type="ECO:0000313" key="2">
    <source>
        <dbReference type="Proteomes" id="UP001497535"/>
    </source>
</evidence>